<dbReference type="PATRIC" id="fig|768706.3.peg.2425"/>
<reference evidence="4" key="1">
    <citation type="submission" date="2011-11" db="EMBL/GenBank/DDBJ databases">
        <title>Complete sequence of Desulfosporosinus orientis DSM 765.</title>
        <authorList>
            <person name="Lucas S."/>
            <person name="Han J."/>
            <person name="Lapidus A."/>
            <person name="Cheng J.-F."/>
            <person name="Goodwin L."/>
            <person name="Pitluck S."/>
            <person name="Peters L."/>
            <person name="Ovchinnikova G."/>
            <person name="Teshima H."/>
            <person name="Detter J.C."/>
            <person name="Han C."/>
            <person name="Tapia R."/>
            <person name="Land M."/>
            <person name="Hauser L."/>
            <person name="Kyrpides N."/>
            <person name="Ivanova N."/>
            <person name="Pagani I."/>
            <person name="Pester M."/>
            <person name="Spring S."/>
            <person name="Ollivier B."/>
            <person name="Rattei T."/>
            <person name="Klenk H.-P."/>
            <person name="Wagner M."/>
            <person name="Loy A."/>
            <person name="Woyke T."/>
        </authorList>
    </citation>
    <scope>NUCLEOTIDE SEQUENCE [LARGE SCALE GENOMIC DNA]</scope>
    <source>
        <strain evidence="4">ATCC 19365 / DSM 765 / NCIMB 8382 / VKM B-1628</strain>
    </source>
</reference>
<dbReference type="STRING" id="768706.Desor_2415"/>
<dbReference type="RefSeq" id="WP_014184800.1">
    <property type="nucleotide sequence ID" value="NC_016584.1"/>
</dbReference>
<dbReference type="Proteomes" id="UP000006346">
    <property type="component" value="Chromosome"/>
</dbReference>
<feature type="domain" description="DUF1659" evidence="2">
    <location>
        <begin position="3"/>
        <end position="73"/>
    </location>
</feature>
<evidence type="ECO:0000256" key="1">
    <source>
        <dbReference type="SAM" id="Phobius"/>
    </source>
</evidence>
<dbReference type="OrthoDB" id="1954703at2"/>
<dbReference type="HOGENOM" id="CLU_196603_0_0_9"/>
<keyword evidence="1" id="KW-1133">Transmembrane helix</keyword>
<keyword evidence="4" id="KW-1185">Reference proteome</keyword>
<dbReference type="Pfam" id="PF07872">
    <property type="entry name" value="DUF1659"/>
    <property type="match status" value="1"/>
</dbReference>
<evidence type="ECO:0000313" key="3">
    <source>
        <dbReference type="EMBL" id="AET67991.1"/>
    </source>
</evidence>
<dbReference type="EMBL" id="CP003108">
    <property type="protein sequence ID" value="AET67991.1"/>
    <property type="molecule type" value="Genomic_DNA"/>
</dbReference>
<accession>G7WFA5</accession>
<dbReference type="AlphaFoldDB" id="G7WFA5"/>
<keyword evidence="1" id="KW-0472">Membrane</keyword>
<protein>
    <recommendedName>
        <fullName evidence="2">DUF1659 domain-containing protein</fullName>
    </recommendedName>
</protein>
<proteinExistence type="predicted"/>
<evidence type="ECO:0000313" key="4">
    <source>
        <dbReference type="Proteomes" id="UP000006346"/>
    </source>
</evidence>
<feature type="transmembrane region" description="Helical" evidence="1">
    <location>
        <begin position="6"/>
        <end position="27"/>
    </location>
</feature>
<organism evidence="3 4">
    <name type="scientific">Desulfosporosinus orientis (strain ATCC 19365 / DSM 765 / NCIMB 8382 / VKM B-1628 / Singapore I)</name>
    <name type="common">Desulfotomaculum orientis</name>
    <dbReference type="NCBI Taxonomy" id="768706"/>
    <lineage>
        <taxon>Bacteria</taxon>
        <taxon>Bacillati</taxon>
        <taxon>Bacillota</taxon>
        <taxon>Clostridia</taxon>
        <taxon>Eubacteriales</taxon>
        <taxon>Desulfitobacteriaceae</taxon>
        <taxon>Desulfosporosinus</taxon>
    </lineage>
</organism>
<dbReference type="InterPro" id="IPR012454">
    <property type="entry name" value="DUF1659"/>
</dbReference>
<sequence>MSVQSIPLNSALVVVYQAGLTALGAPIKKQKSLNYLRFDASDQALHDAAHTLFGLSQNPVVEVLNRKTFELIEE</sequence>
<reference evidence="3 4" key="2">
    <citation type="journal article" date="2012" name="J. Bacteriol.">
        <title>Complete genome sequences of Desulfosporosinus orientis DSM765T, Desulfosporosinus youngiae DSM17734T, Desulfosporosinus meridiei DSM13257T, and Desulfosporosinus acidiphilus DSM22704T.</title>
        <authorList>
            <person name="Pester M."/>
            <person name="Brambilla E."/>
            <person name="Alazard D."/>
            <person name="Rattei T."/>
            <person name="Weinmaier T."/>
            <person name="Han J."/>
            <person name="Lucas S."/>
            <person name="Lapidus A."/>
            <person name="Cheng J.F."/>
            <person name="Goodwin L."/>
            <person name="Pitluck S."/>
            <person name="Peters L."/>
            <person name="Ovchinnikova G."/>
            <person name="Teshima H."/>
            <person name="Detter J.C."/>
            <person name="Han C.S."/>
            <person name="Tapia R."/>
            <person name="Land M.L."/>
            <person name="Hauser L."/>
            <person name="Kyrpides N.C."/>
            <person name="Ivanova N.N."/>
            <person name="Pagani I."/>
            <person name="Huntmann M."/>
            <person name="Wei C.L."/>
            <person name="Davenport K.W."/>
            <person name="Daligault H."/>
            <person name="Chain P.S."/>
            <person name="Chen A."/>
            <person name="Mavromatis K."/>
            <person name="Markowitz V."/>
            <person name="Szeto E."/>
            <person name="Mikhailova N."/>
            <person name="Pati A."/>
            <person name="Wagner M."/>
            <person name="Woyke T."/>
            <person name="Ollivier B."/>
            <person name="Klenk H.P."/>
            <person name="Spring S."/>
            <person name="Loy A."/>
        </authorList>
    </citation>
    <scope>NUCLEOTIDE SEQUENCE [LARGE SCALE GENOMIC DNA]</scope>
    <source>
        <strain evidence="4">ATCC 19365 / DSM 765 / NCIMB 8382 / VKM B-1628</strain>
    </source>
</reference>
<evidence type="ECO:0000259" key="2">
    <source>
        <dbReference type="Pfam" id="PF07872"/>
    </source>
</evidence>
<dbReference type="eggNOG" id="ENOG50349XZ">
    <property type="taxonomic scope" value="Bacteria"/>
</dbReference>
<dbReference type="KEGG" id="dor:Desor_2415"/>
<keyword evidence="1" id="KW-0812">Transmembrane</keyword>
<name>G7WFA5_DESOD</name>
<gene>
    <name evidence="3" type="ordered locus">Desor_2415</name>
</gene>